<comment type="caution">
    <text evidence="1">The sequence shown here is derived from an EMBL/GenBank/DDBJ whole genome shotgun (WGS) entry which is preliminary data.</text>
</comment>
<proteinExistence type="predicted"/>
<protein>
    <submittedName>
        <fullName evidence="1">Transcriptional regulator</fullName>
    </submittedName>
</protein>
<gene>
    <name evidence="1" type="ORF">QP433_08110</name>
</gene>
<name>A0AAJ1Q745_9LACT</name>
<dbReference type="EMBL" id="JASOOE010000018">
    <property type="protein sequence ID" value="MDK7187944.1"/>
    <property type="molecule type" value="Genomic_DNA"/>
</dbReference>
<dbReference type="AlphaFoldDB" id="A0AAJ1Q745"/>
<accession>A0AAJ1Q745</accession>
<evidence type="ECO:0000313" key="2">
    <source>
        <dbReference type="Proteomes" id="UP001229251"/>
    </source>
</evidence>
<reference evidence="1" key="1">
    <citation type="submission" date="2023-05" db="EMBL/GenBank/DDBJ databases">
        <title>Cataloging the Phylogenetic Diversity of Human Bladder Bacteria.</title>
        <authorList>
            <person name="Du J."/>
        </authorList>
    </citation>
    <scope>NUCLEOTIDE SEQUENCE</scope>
    <source>
        <strain evidence="1">UMB1231</strain>
    </source>
</reference>
<sequence>MKRSTFNYIKDILRDYPDIENHIKRREEELRHPHQYEDINRDIKGYGAKPNTMDIMLITIEQDKRLAALERNRRIVEDNLSQCDDDTKVIIEELYIKRYQRYTMDGLVADHLISCGRSKAFDLRDCFFENIARDLGLDI</sequence>
<evidence type="ECO:0000313" key="1">
    <source>
        <dbReference type="EMBL" id="MDK7187944.1"/>
    </source>
</evidence>
<dbReference type="NCBIfam" id="TIGR01636">
    <property type="entry name" value="phage_rinA"/>
    <property type="match status" value="1"/>
</dbReference>
<dbReference type="InterPro" id="IPR006523">
    <property type="entry name" value="RinA"/>
</dbReference>
<organism evidence="1 2">
    <name type="scientific">Facklamia hominis</name>
    <dbReference type="NCBI Taxonomy" id="178214"/>
    <lineage>
        <taxon>Bacteria</taxon>
        <taxon>Bacillati</taxon>
        <taxon>Bacillota</taxon>
        <taxon>Bacilli</taxon>
        <taxon>Lactobacillales</taxon>
        <taxon>Aerococcaceae</taxon>
        <taxon>Facklamia</taxon>
    </lineage>
</organism>
<dbReference type="RefSeq" id="WP_285066368.1">
    <property type="nucleotide sequence ID" value="NZ_JASOOE010000018.1"/>
</dbReference>
<dbReference type="Proteomes" id="UP001229251">
    <property type="component" value="Unassembled WGS sequence"/>
</dbReference>